<evidence type="ECO:0000256" key="6">
    <source>
        <dbReference type="ARBA" id="ARBA00022949"/>
    </source>
</evidence>
<organism evidence="13 14">
    <name type="scientific">Albula glossodonta</name>
    <name type="common">roundjaw bonefish</name>
    <dbReference type="NCBI Taxonomy" id="121402"/>
    <lineage>
        <taxon>Eukaryota</taxon>
        <taxon>Metazoa</taxon>
        <taxon>Chordata</taxon>
        <taxon>Craniata</taxon>
        <taxon>Vertebrata</taxon>
        <taxon>Euteleostomi</taxon>
        <taxon>Actinopterygii</taxon>
        <taxon>Neopterygii</taxon>
        <taxon>Teleostei</taxon>
        <taxon>Albuliformes</taxon>
        <taxon>Albulidae</taxon>
        <taxon>Albula</taxon>
    </lineage>
</organism>
<evidence type="ECO:0000256" key="9">
    <source>
        <dbReference type="SAM" id="MobiDB-lite"/>
    </source>
</evidence>
<evidence type="ECO:0000256" key="4">
    <source>
        <dbReference type="ARBA" id="ARBA00022692"/>
    </source>
</evidence>
<accession>A0A8T2PV23</accession>
<comment type="caution">
    <text evidence="13">The sequence shown here is derived from an EMBL/GenBank/DDBJ whole genome shotgun (WGS) entry which is preliminary data.</text>
</comment>
<dbReference type="GO" id="GO:0007267">
    <property type="term" value="P:cell-cell signaling"/>
    <property type="evidence" value="ECO:0007669"/>
    <property type="project" value="TreeGrafter"/>
</dbReference>
<proteinExistence type="predicted"/>
<reference evidence="13" key="1">
    <citation type="thesis" date="2021" institute="BYU ScholarsArchive" country="Provo, UT, USA">
        <title>Applications of and Algorithms for Genome Assembly and Genomic Analyses with an Emphasis on Marine Teleosts.</title>
        <authorList>
            <person name="Pickett B.D."/>
        </authorList>
    </citation>
    <scope>NUCLEOTIDE SEQUENCE</scope>
    <source>
        <strain evidence="13">HI-2016</strain>
    </source>
</reference>
<keyword evidence="6" id="KW-0965">Cell junction</keyword>
<sequence length="402" mass="43957">MGAHGIMGDLFITISCNITIIGKVWLVLLVVLRFPALLLAGFPLYGDEQERFVCNTIQPGCANACYDISSPLSPLRFWPVQLLSLLLPLAVFAACVFHRVSVASLAAESPGSPLYDVEHLSTGMLRNPCAVQGRGSDTRGRVFAVQGRGFASAYLAQVLLRTGLEAGFGAAQYLLFGLGVPRKFVCYEAPCTSMVECFTSRPAEKSTMLLFTLGLSALSLLLSLADLAYAFWWCVRQRRERVRTVMKTMHEEDVKEKVEEKEEDYLSLNHVRADLGASTAFRKRGASQSRAEEPGSAHLLEVGDRAVGTGTHLKEVTGPKANCNNALMGTEGDGEGGEMELNPSEPRCQGTPRPKRPPPTPRQGRRPIGTPTMARAQRVGQRTLVDTMETRPESADSERRAW</sequence>
<dbReference type="PRINTS" id="PR00206">
    <property type="entry name" value="CONNEXIN"/>
</dbReference>
<dbReference type="OrthoDB" id="9943496at2759"/>
<comment type="subcellular location">
    <subcellularLocation>
        <location evidence="1">Cell junction</location>
        <location evidence="1">Gap junction</location>
    </subcellularLocation>
    <subcellularLocation>
        <location evidence="2">Cell membrane</location>
        <topology evidence="2">Multi-pass membrane protein</topology>
    </subcellularLocation>
</comment>
<feature type="region of interest" description="Disordered" evidence="9">
    <location>
        <begin position="282"/>
        <end position="301"/>
    </location>
</feature>
<dbReference type="SMART" id="SM00037">
    <property type="entry name" value="CNX"/>
    <property type="match status" value="1"/>
</dbReference>
<feature type="region of interest" description="Disordered" evidence="9">
    <location>
        <begin position="317"/>
        <end position="402"/>
    </location>
</feature>
<evidence type="ECO:0000256" key="5">
    <source>
        <dbReference type="ARBA" id="ARBA00022868"/>
    </source>
</evidence>
<dbReference type="InterPro" id="IPR038359">
    <property type="entry name" value="Connexin_N_sf"/>
</dbReference>
<keyword evidence="8 10" id="KW-0472">Membrane</keyword>
<dbReference type="PANTHER" id="PTHR11984:SF3">
    <property type="entry name" value="GAP JUNCTION DELTA-4 PROTEIN"/>
    <property type="match status" value="1"/>
</dbReference>
<dbReference type="PROSITE" id="PS00407">
    <property type="entry name" value="CONNEXINS_1"/>
    <property type="match status" value="1"/>
</dbReference>
<dbReference type="InterPro" id="IPR013092">
    <property type="entry name" value="Connexin_N"/>
</dbReference>
<feature type="transmembrane region" description="Helical" evidence="10">
    <location>
        <begin position="208"/>
        <end position="233"/>
    </location>
</feature>
<dbReference type="GO" id="GO:0005243">
    <property type="term" value="F:gap junction channel activity"/>
    <property type="evidence" value="ECO:0007669"/>
    <property type="project" value="TreeGrafter"/>
</dbReference>
<keyword evidence="7 10" id="KW-1133">Transmembrane helix</keyword>
<keyword evidence="3" id="KW-1003">Cell membrane</keyword>
<evidence type="ECO:0000259" key="11">
    <source>
        <dbReference type="SMART" id="SM00037"/>
    </source>
</evidence>
<feature type="domain" description="Connexin N-terminal" evidence="11">
    <location>
        <begin position="43"/>
        <end position="76"/>
    </location>
</feature>
<dbReference type="SMART" id="SM01089">
    <property type="entry name" value="Connexin_CCC"/>
    <property type="match status" value="1"/>
</dbReference>
<dbReference type="Gene3D" id="1.20.1440.80">
    <property type="entry name" value="Gap junction channel protein cysteine-rich domain"/>
    <property type="match status" value="1"/>
</dbReference>
<dbReference type="AlphaFoldDB" id="A0A8T2PV23"/>
<evidence type="ECO:0000259" key="12">
    <source>
        <dbReference type="SMART" id="SM01089"/>
    </source>
</evidence>
<gene>
    <name evidence="13" type="ORF">JZ751_000013</name>
</gene>
<dbReference type="InterPro" id="IPR019570">
    <property type="entry name" value="Connexin_CCC"/>
</dbReference>
<evidence type="ECO:0000256" key="10">
    <source>
        <dbReference type="SAM" id="Phobius"/>
    </source>
</evidence>
<evidence type="ECO:0000256" key="1">
    <source>
        <dbReference type="ARBA" id="ARBA00004610"/>
    </source>
</evidence>
<feature type="non-terminal residue" evidence="13">
    <location>
        <position position="1"/>
    </location>
</feature>
<dbReference type="Pfam" id="PF00029">
    <property type="entry name" value="Connexin"/>
    <property type="match status" value="1"/>
</dbReference>
<evidence type="ECO:0000256" key="3">
    <source>
        <dbReference type="ARBA" id="ARBA00022475"/>
    </source>
</evidence>
<evidence type="ECO:0008006" key="15">
    <source>
        <dbReference type="Google" id="ProtNLM"/>
    </source>
</evidence>
<feature type="compositionally biased region" description="Basic and acidic residues" evidence="9">
    <location>
        <begin position="388"/>
        <end position="402"/>
    </location>
</feature>
<evidence type="ECO:0000256" key="8">
    <source>
        <dbReference type="ARBA" id="ARBA00023136"/>
    </source>
</evidence>
<keyword evidence="5" id="KW-0303">Gap junction</keyword>
<evidence type="ECO:0000256" key="2">
    <source>
        <dbReference type="ARBA" id="ARBA00004651"/>
    </source>
</evidence>
<dbReference type="EMBL" id="JAFBMS010000001">
    <property type="protein sequence ID" value="KAG9355175.1"/>
    <property type="molecule type" value="Genomic_DNA"/>
</dbReference>
<protein>
    <recommendedName>
        <fullName evidence="15">Gap junction protein</fullName>
    </recommendedName>
</protein>
<dbReference type="InterPro" id="IPR000500">
    <property type="entry name" value="Connexin"/>
</dbReference>
<keyword evidence="4 10" id="KW-0812">Transmembrane</keyword>
<feature type="domain" description="Connexin cysteine-rich" evidence="12">
    <location>
        <begin position="164"/>
        <end position="230"/>
    </location>
</feature>
<evidence type="ECO:0000256" key="7">
    <source>
        <dbReference type="ARBA" id="ARBA00022989"/>
    </source>
</evidence>
<dbReference type="Proteomes" id="UP000824540">
    <property type="component" value="Unassembled WGS sequence"/>
</dbReference>
<dbReference type="InterPro" id="IPR017990">
    <property type="entry name" value="Connexin_CS"/>
</dbReference>
<keyword evidence="14" id="KW-1185">Reference proteome</keyword>
<dbReference type="PANTHER" id="PTHR11984">
    <property type="entry name" value="CONNEXIN"/>
    <property type="match status" value="1"/>
</dbReference>
<dbReference type="GO" id="GO:0005922">
    <property type="term" value="C:connexin complex"/>
    <property type="evidence" value="ECO:0007669"/>
    <property type="project" value="InterPro"/>
</dbReference>
<evidence type="ECO:0000313" key="13">
    <source>
        <dbReference type="EMBL" id="KAG9355175.1"/>
    </source>
</evidence>
<evidence type="ECO:0000313" key="14">
    <source>
        <dbReference type="Proteomes" id="UP000824540"/>
    </source>
</evidence>
<name>A0A8T2PV23_9TELE</name>